<evidence type="ECO:0000256" key="1">
    <source>
        <dbReference type="ARBA" id="ARBA00004162"/>
    </source>
</evidence>
<evidence type="ECO:0000256" key="8">
    <source>
        <dbReference type="ARBA" id="ARBA00023287"/>
    </source>
</evidence>
<dbReference type="Proteomes" id="UP001529343">
    <property type="component" value="Unassembled WGS sequence"/>
</dbReference>
<dbReference type="NCBIfam" id="NF040999">
    <property type="entry name" value="pilin_ComGC"/>
    <property type="match status" value="1"/>
</dbReference>
<dbReference type="PIRSF" id="PIRSF029928">
    <property type="entry name" value="Late_competence_ComGC"/>
    <property type="match status" value="1"/>
</dbReference>
<dbReference type="InterPro" id="IPR012902">
    <property type="entry name" value="N_methyl_site"/>
</dbReference>
<evidence type="ECO:0000256" key="7">
    <source>
        <dbReference type="ARBA" id="ARBA00023136"/>
    </source>
</evidence>
<comment type="caution">
    <text evidence="11">The sequence shown here is derived from an EMBL/GenBank/DDBJ whole genome shotgun (WGS) entry which is preliminary data.</text>
</comment>
<comment type="similarity">
    <text evidence="9">Belongs to the ComGC family.</text>
</comment>
<gene>
    <name evidence="11" type="primary">comGC</name>
    <name evidence="11" type="ORF">QUW44_01945</name>
</gene>
<keyword evidence="8" id="KW-0178">Competence</keyword>
<evidence type="ECO:0000256" key="4">
    <source>
        <dbReference type="ARBA" id="ARBA00022481"/>
    </source>
</evidence>
<protein>
    <submittedName>
        <fullName evidence="11">Competence type IV pilus major pilin ComGC</fullName>
    </submittedName>
</protein>
<sequence>MVKKYLMKKQPAFTLLEMSIVLFIISLLILIILPNLAHQRQNASRIHRDAMVSVVQTQVDAYENETGATNVSLDQLRQHDYLTAAQVQKAKKEHIAVVNGKAVQR</sequence>
<keyword evidence="3" id="KW-1003">Cell membrane</keyword>
<evidence type="ECO:0000256" key="5">
    <source>
        <dbReference type="ARBA" id="ARBA00022692"/>
    </source>
</evidence>
<evidence type="ECO:0000256" key="3">
    <source>
        <dbReference type="ARBA" id="ARBA00022475"/>
    </source>
</evidence>
<evidence type="ECO:0000313" key="11">
    <source>
        <dbReference type="EMBL" id="MDM8265933.1"/>
    </source>
</evidence>
<keyword evidence="12" id="KW-1185">Reference proteome</keyword>
<dbReference type="SUPFAM" id="SSF54523">
    <property type="entry name" value="Pili subunits"/>
    <property type="match status" value="1"/>
</dbReference>
<dbReference type="InterPro" id="IPR045584">
    <property type="entry name" value="Pilin-like"/>
</dbReference>
<reference evidence="12" key="1">
    <citation type="submission" date="2023-06" db="EMBL/GenBank/DDBJ databases">
        <title>Identification and characterization of horizontal gene transfer across gut microbiota members of farm animals based on homology search.</title>
        <authorList>
            <person name="Zeman M."/>
            <person name="Kubasova T."/>
            <person name="Jahodarova E."/>
            <person name="Nykrynova M."/>
            <person name="Rychlik I."/>
        </authorList>
    </citation>
    <scope>NUCLEOTIDE SEQUENCE [LARGE SCALE GENOMIC DNA]</scope>
    <source>
        <strain evidence="12">161_Gplus</strain>
    </source>
</reference>
<dbReference type="Pfam" id="PF07963">
    <property type="entry name" value="N_methyl"/>
    <property type="match status" value="1"/>
</dbReference>
<keyword evidence="5 10" id="KW-0812">Transmembrane</keyword>
<comment type="subcellular location">
    <subcellularLocation>
        <location evidence="1">Cell membrane</location>
        <topology evidence="1">Single-pass membrane protein</topology>
    </subcellularLocation>
    <subcellularLocation>
        <location evidence="2">Cell surface</location>
    </subcellularLocation>
</comment>
<dbReference type="RefSeq" id="WP_283592943.1">
    <property type="nucleotide sequence ID" value="NZ_JAUDDW010000004.1"/>
</dbReference>
<name>A0ABT7UW48_9LACO</name>
<evidence type="ECO:0000256" key="10">
    <source>
        <dbReference type="SAM" id="Phobius"/>
    </source>
</evidence>
<keyword evidence="7 10" id="KW-0472">Membrane</keyword>
<keyword evidence="4" id="KW-0488">Methylation</keyword>
<keyword evidence="6 10" id="KW-1133">Transmembrane helix</keyword>
<feature type="transmembrane region" description="Helical" evidence="10">
    <location>
        <begin position="12"/>
        <end position="33"/>
    </location>
</feature>
<organism evidence="11 12">
    <name type="scientific">Limosilactobacillus pontis</name>
    <dbReference type="NCBI Taxonomy" id="35787"/>
    <lineage>
        <taxon>Bacteria</taxon>
        <taxon>Bacillati</taxon>
        <taxon>Bacillota</taxon>
        <taxon>Bacilli</taxon>
        <taxon>Lactobacillales</taxon>
        <taxon>Lactobacillaceae</taxon>
        <taxon>Limosilactobacillus</taxon>
    </lineage>
</organism>
<evidence type="ECO:0000256" key="6">
    <source>
        <dbReference type="ARBA" id="ARBA00022989"/>
    </source>
</evidence>
<proteinExistence type="inferred from homology"/>
<evidence type="ECO:0000313" key="12">
    <source>
        <dbReference type="Proteomes" id="UP001529343"/>
    </source>
</evidence>
<dbReference type="Gene3D" id="3.30.700.10">
    <property type="entry name" value="Glycoprotein, Type 4 Pilin"/>
    <property type="match status" value="1"/>
</dbReference>
<dbReference type="NCBIfam" id="TIGR02532">
    <property type="entry name" value="IV_pilin_GFxxxE"/>
    <property type="match status" value="1"/>
</dbReference>
<evidence type="ECO:0000256" key="2">
    <source>
        <dbReference type="ARBA" id="ARBA00004241"/>
    </source>
</evidence>
<dbReference type="EMBL" id="JAUDDW010000004">
    <property type="protein sequence ID" value="MDM8265933.1"/>
    <property type="molecule type" value="Genomic_DNA"/>
</dbReference>
<accession>A0ABT7UW48</accession>
<evidence type="ECO:0000256" key="9">
    <source>
        <dbReference type="ARBA" id="ARBA00043982"/>
    </source>
</evidence>
<dbReference type="InterPro" id="IPR016940">
    <property type="entry name" value="ComGC"/>
</dbReference>